<keyword evidence="3" id="KW-1185">Reference proteome</keyword>
<dbReference type="PANTHER" id="PTHR23308">
    <property type="entry name" value="NUCLEAR INHIBITOR OF PROTEIN PHOSPHATASE-1"/>
    <property type="match status" value="1"/>
</dbReference>
<evidence type="ECO:0000313" key="2">
    <source>
        <dbReference type="EMBL" id="KFE70006.1"/>
    </source>
</evidence>
<gene>
    <name evidence="2" type="ORF">DB31_5048</name>
</gene>
<protein>
    <submittedName>
        <fullName evidence="2">FHA domain protein</fullName>
    </submittedName>
</protein>
<dbReference type="InterPro" id="IPR008984">
    <property type="entry name" value="SMAD_FHA_dom_sf"/>
</dbReference>
<dbReference type="PROSITE" id="PS50006">
    <property type="entry name" value="FHA_DOMAIN"/>
    <property type="match status" value="1"/>
</dbReference>
<evidence type="ECO:0000313" key="3">
    <source>
        <dbReference type="Proteomes" id="UP000028725"/>
    </source>
</evidence>
<dbReference type="STRING" id="394096.DB31_5048"/>
<dbReference type="Proteomes" id="UP000028725">
    <property type="component" value="Unassembled WGS sequence"/>
</dbReference>
<dbReference type="OrthoDB" id="5381163at2"/>
<dbReference type="InterPro" id="IPR000253">
    <property type="entry name" value="FHA_dom"/>
</dbReference>
<dbReference type="CDD" id="cd00060">
    <property type="entry name" value="FHA"/>
    <property type="match status" value="1"/>
</dbReference>
<dbReference type="AlphaFoldDB" id="A0A085WQP3"/>
<comment type="caution">
    <text evidence="2">The sequence shown here is derived from an EMBL/GenBank/DDBJ whole genome shotgun (WGS) entry which is preliminary data.</text>
</comment>
<reference evidence="2 3" key="1">
    <citation type="submission" date="2014-04" db="EMBL/GenBank/DDBJ databases">
        <title>Genome assembly of Hyalangium minutum DSM 14724.</title>
        <authorList>
            <person name="Sharma G."/>
            <person name="Subramanian S."/>
        </authorList>
    </citation>
    <scope>NUCLEOTIDE SEQUENCE [LARGE SCALE GENOMIC DNA]</scope>
    <source>
        <strain evidence="2 3">DSM 14724</strain>
    </source>
</reference>
<dbReference type="EMBL" id="JMCB01000003">
    <property type="protein sequence ID" value="KFE70006.1"/>
    <property type="molecule type" value="Genomic_DNA"/>
</dbReference>
<sequence>MISVKEMRALGSALTQAKFRQQLGPFVLIQRPPSPESSAVLDPTHTANRGTIEQGMLSLLFEFEDLLVATLPPLKEQDSLMIGRLPDCDVVLDDGSVSKQHAVLQWNEADRRCTMKDLGSRNGTFLNGTIIMKREVTLKDGDILSIGYVQFWYLLTETLYTRLRNPPGHMGSSSG</sequence>
<dbReference type="Pfam" id="PF00498">
    <property type="entry name" value="FHA"/>
    <property type="match status" value="1"/>
</dbReference>
<organism evidence="2 3">
    <name type="scientific">Hyalangium minutum</name>
    <dbReference type="NCBI Taxonomy" id="394096"/>
    <lineage>
        <taxon>Bacteria</taxon>
        <taxon>Pseudomonadati</taxon>
        <taxon>Myxococcota</taxon>
        <taxon>Myxococcia</taxon>
        <taxon>Myxococcales</taxon>
        <taxon>Cystobacterineae</taxon>
        <taxon>Archangiaceae</taxon>
        <taxon>Hyalangium</taxon>
    </lineage>
</organism>
<dbReference type="SUPFAM" id="SSF49879">
    <property type="entry name" value="SMAD/FHA domain"/>
    <property type="match status" value="1"/>
</dbReference>
<dbReference type="SMART" id="SM00240">
    <property type="entry name" value="FHA"/>
    <property type="match status" value="1"/>
</dbReference>
<name>A0A085WQP3_9BACT</name>
<dbReference type="RefSeq" id="WP_044184513.1">
    <property type="nucleotide sequence ID" value="NZ_JMCB01000003.1"/>
</dbReference>
<evidence type="ECO:0000259" key="1">
    <source>
        <dbReference type="PROSITE" id="PS50006"/>
    </source>
</evidence>
<feature type="domain" description="FHA" evidence="1">
    <location>
        <begin position="80"/>
        <end position="131"/>
    </location>
</feature>
<dbReference type="InterPro" id="IPR050923">
    <property type="entry name" value="Cell_Proc_Reg/RNA_Proc"/>
</dbReference>
<accession>A0A085WQP3</accession>
<proteinExistence type="predicted"/>
<dbReference type="Gene3D" id="2.60.200.20">
    <property type="match status" value="1"/>
</dbReference>